<keyword evidence="2" id="KW-1185">Reference proteome</keyword>
<accession>T0MF00</accession>
<evidence type="ECO:0000313" key="1">
    <source>
        <dbReference type="EMBL" id="EQB61666.1"/>
    </source>
</evidence>
<dbReference type="Proteomes" id="UP000053780">
    <property type="component" value="Unassembled WGS sequence"/>
</dbReference>
<sequence>MENNFIVKLILEKQDSELFAEFLYTLEDIVFLRNVVNSQSNVQMITCSINEKYIKSISRINVDEYNDYIKIIDNEKEIKCICQQLIIEKNKDLKENMTNENFIKDNVNKDTTLKENKKECIITHKDSVNEESVMGNNVSTNTLINLKHEGNIYKCPIVDSNLKQDKNLIQEEFSKKQEIDIKHKNESCSLDFSEKISKFNLSEQTSKLSINMQNSSKSTINTKSNFVNEEKIK</sequence>
<dbReference type="EMBL" id="KE647110">
    <property type="protein sequence ID" value="EQB61666.1"/>
    <property type="molecule type" value="Genomic_DNA"/>
</dbReference>
<protein>
    <submittedName>
        <fullName evidence="1">Uncharacterized protein</fullName>
    </submittedName>
</protein>
<reference evidence="1 2" key="1">
    <citation type="journal article" date="2013" name="BMC Genomics">
        <title>Genome sequencing and comparative genomics of honey bee microsporidia, Nosema apis reveal novel insights into host-parasite interactions.</title>
        <authorList>
            <person name="Chen Yp."/>
            <person name="Pettis J.S."/>
            <person name="Zhao Y."/>
            <person name="Liu X."/>
            <person name="Tallon L.J."/>
            <person name="Sadzewicz L.D."/>
            <person name="Li R."/>
            <person name="Zheng H."/>
            <person name="Huang S."/>
            <person name="Zhang X."/>
            <person name="Hamilton M.C."/>
            <person name="Pernal S.F."/>
            <person name="Melathopoulos A.P."/>
            <person name="Yan X."/>
            <person name="Evans J.D."/>
        </authorList>
    </citation>
    <scope>NUCLEOTIDE SEQUENCE [LARGE SCALE GENOMIC DNA]</scope>
    <source>
        <strain evidence="1 2">BRL 01</strain>
    </source>
</reference>
<dbReference type="AlphaFoldDB" id="T0MF00"/>
<organism evidence="1 2">
    <name type="scientific">Vairimorpha apis BRL 01</name>
    <dbReference type="NCBI Taxonomy" id="1037528"/>
    <lineage>
        <taxon>Eukaryota</taxon>
        <taxon>Fungi</taxon>
        <taxon>Fungi incertae sedis</taxon>
        <taxon>Microsporidia</taxon>
        <taxon>Nosematidae</taxon>
        <taxon>Vairimorpha</taxon>
    </lineage>
</organism>
<name>T0MF00_9MICR</name>
<dbReference type="VEuPathDB" id="MicrosporidiaDB:NAPIS_ORF00761"/>
<dbReference type="HOGENOM" id="CLU_1190201_0_0_1"/>
<evidence type="ECO:0000313" key="2">
    <source>
        <dbReference type="Proteomes" id="UP000053780"/>
    </source>
</evidence>
<proteinExistence type="predicted"/>
<gene>
    <name evidence="1" type="ORF">NAPIS_ORF00761</name>
</gene>